<dbReference type="PANTHER" id="PTHR46967">
    <property type="entry name" value="INSULIN-LIKE GROWTH FACTOR BINDING PROTEIN,N-TERMINAL"/>
    <property type="match status" value="1"/>
</dbReference>
<dbReference type="PANTHER" id="PTHR46967:SF2">
    <property type="entry name" value="SUSHI, VON WILLEBRAND FACTOR TYPE A, EGF AND PENTRAXIN DOMAIN-CONTAINING PROTEIN 1-LIKE"/>
    <property type="match status" value="1"/>
</dbReference>
<feature type="transmembrane region" description="Helical" evidence="2">
    <location>
        <begin position="299"/>
        <end position="318"/>
    </location>
</feature>
<protein>
    <recommendedName>
        <fullName evidence="3">TNFR-Cys domain-containing protein</fullName>
    </recommendedName>
</protein>
<proteinExistence type="predicted"/>
<feature type="compositionally biased region" description="Polar residues" evidence="1">
    <location>
        <begin position="1"/>
        <end position="13"/>
    </location>
</feature>
<feature type="domain" description="TNFR-Cys" evidence="3">
    <location>
        <begin position="1038"/>
        <end position="1072"/>
    </location>
</feature>
<feature type="domain" description="TNFR-Cys" evidence="3">
    <location>
        <begin position="637"/>
        <end position="671"/>
    </location>
</feature>
<sequence length="1209" mass="122870">MGSVKQATATTASGGERGGQENSRGEGGEKSWKRLRGVSGVEAAQTVTATKKNGVGDIVNMVPMPAHEIQGARPNGARRSTPAKNNTKNNIVNINSNSDDIGRLYIAECEGGGQAGGARDENQHAIRVGSAAEEDDQKERDRASWLRKKFTTTNASGTRSRAPPNGGGSTEHHYEESSGKSSKWSSTAASGEVSPFRGPSKNNIDGNIEKKTDDDGLSKIAATENCREDSSGSSSERFLTAAFGEMSRPRGHLASDTRLSSDYNFGSSKTHGGASNSGSTSSARIGWTKTKVNLKRQRFPSATYLLLLLLLFLLHPMLGLGKTEETFTLITRDSFGDGWNGGELEFKNVHTAETGSCSKEASTSFSCERTETVHLDCGSYSAAQAKSVAPAECSWLLKNSEGTTVAEGIDDNSASFDACTPPTPCPAGKYTTSTNVWDRICTLCAAGKYSGENESSCTSCSAGKYSLTGSSSCSTCTPGKYSGSQAGACIACPAGKRLINSATSSASSACQSCVAGKYSSGCQTTSCYSAPNSMSMAASGLHVTLASPLTVSGGSATMSSSYHSTAHVYLKSSTGDTVAKFNTNPYYGSSTDTTIDFTDDNVGSVEVASFSVYAWWNAATLTSLQFECVGDCSCNDCSAGKYSGSQAGSCTACAAGKRLINSATSSASSACQGCEAGTYSSGASATCTNCAAGKFSGSQAGSCAACPAGKRLINSGDAGSCDTGSSCGICLHAIPSSECPTDANLLQCNHASIGIGDLCEGDGECGTDGSLDNCVGTGKYSGYQAGSCTACAAGKRLINSATSSATSACQGCEAGKYSSGASASCTNCAAGKFSGSQAGSCTACAAGKRLINSETSYADSCDTGSSCGICLHAIPSSECPTDANFLQCNHASIGIEALADLHSIVIYNRLACCGDRINGGTVTVAQGSPTTPASAKSSDTGLWTSEAFSGSQGVYNIFPHFSALTSCYPCVAGKYSSAGSPCYSCSSGKYSGSQAVSCTACAAGKRLINSATSSATSACQGCEAGKYSSGASASCTNCAAGKFSGSHAGSCTACAAGKRLINSATSSASSACQGCEAGKYSTGGSASCMNCLAGKFSSSESSSSCFNCAAGKFSGPSSTSCTTCEGPRYSASGQPDACIECPAGRYMNIIEFSDVSMHDDLSDCQNCSIGKFGKGKGLSECTLCKGGWYADEVGLTECKTCNVSASSFA</sequence>
<dbReference type="EMBL" id="BLQM01000267">
    <property type="protein sequence ID" value="GMH79536.1"/>
    <property type="molecule type" value="Genomic_DNA"/>
</dbReference>
<dbReference type="InterPro" id="IPR009030">
    <property type="entry name" value="Growth_fac_rcpt_cys_sf"/>
</dbReference>
<evidence type="ECO:0000313" key="4">
    <source>
        <dbReference type="EMBL" id="GMH79536.1"/>
    </source>
</evidence>
<name>A0A9W7AV03_9STRA</name>
<feature type="domain" description="TNFR-Cys" evidence="3">
    <location>
        <begin position="985"/>
        <end position="1019"/>
    </location>
</feature>
<evidence type="ECO:0000313" key="5">
    <source>
        <dbReference type="Proteomes" id="UP001162640"/>
    </source>
</evidence>
<feature type="domain" description="TNFR-Cys" evidence="3">
    <location>
        <begin position="774"/>
        <end position="809"/>
    </location>
</feature>
<keyword evidence="2" id="KW-0812">Transmembrane</keyword>
<feature type="compositionally biased region" description="Low complexity" evidence="1">
    <location>
        <begin position="179"/>
        <end position="191"/>
    </location>
</feature>
<dbReference type="SMART" id="SM00208">
    <property type="entry name" value="TNFR"/>
    <property type="match status" value="6"/>
</dbReference>
<dbReference type="SUPFAM" id="SSF57184">
    <property type="entry name" value="Growth factor receptor domain"/>
    <property type="match status" value="3"/>
</dbReference>
<dbReference type="AlphaFoldDB" id="A0A9W7AV03"/>
<reference evidence="5" key="1">
    <citation type="journal article" date="2023" name="Commun. Biol.">
        <title>Genome analysis of Parmales, the sister group of diatoms, reveals the evolutionary specialization of diatoms from phago-mixotrophs to photoautotrophs.</title>
        <authorList>
            <person name="Ban H."/>
            <person name="Sato S."/>
            <person name="Yoshikawa S."/>
            <person name="Yamada K."/>
            <person name="Nakamura Y."/>
            <person name="Ichinomiya M."/>
            <person name="Sato N."/>
            <person name="Blanc-Mathieu R."/>
            <person name="Endo H."/>
            <person name="Kuwata A."/>
            <person name="Ogata H."/>
        </authorList>
    </citation>
    <scope>NUCLEOTIDE SEQUENCE [LARGE SCALE GENOMIC DNA]</scope>
</reference>
<feature type="domain" description="TNFR-Cys" evidence="3">
    <location>
        <begin position="476"/>
        <end position="510"/>
    </location>
</feature>
<accession>A0A9W7AV03</accession>
<evidence type="ECO:0000256" key="1">
    <source>
        <dbReference type="SAM" id="MobiDB-lite"/>
    </source>
</evidence>
<organism evidence="4 5">
    <name type="scientific">Triparma laevis f. inornata</name>
    <dbReference type="NCBI Taxonomy" id="1714386"/>
    <lineage>
        <taxon>Eukaryota</taxon>
        <taxon>Sar</taxon>
        <taxon>Stramenopiles</taxon>
        <taxon>Ochrophyta</taxon>
        <taxon>Bolidophyceae</taxon>
        <taxon>Parmales</taxon>
        <taxon>Triparmaceae</taxon>
        <taxon>Triparma</taxon>
    </lineage>
</organism>
<evidence type="ECO:0000259" key="3">
    <source>
        <dbReference type="SMART" id="SM00208"/>
    </source>
</evidence>
<feature type="compositionally biased region" description="Basic and acidic residues" evidence="1">
    <location>
        <begin position="207"/>
        <end position="216"/>
    </location>
</feature>
<keyword evidence="2" id="KW-0472">Membrane</keyword>
<dbReference type="InterPro" id="IPR001368">
    <property type="entry name" value="TNFR/NGFR_Cys_rich_reg"/>
</dbReference>
<comment type="caution">
    <text evidence="4">The sequence shown here is derived from an EMBL/GenBank/DDBJ whole genome shotgun (WGS) entry which is preliminary data.</text>
</comment>
<dbReference type="SMART" id="SM00261">
    <property type="entry name" value="FU"/>
    <property type="match status" value="5"/>
</dbReference>
<evidence type="ECO:0000256" key="2">
    <source>
        <dbReference type="SAM" id="Phobius"/>
    </source>
</evidence>
<feature type="region of interest" description="Disordered" evidence="1">
    <location>
        <begin position="127"/>
        <end position="216"/>
    </location>
</feature>
<feature type="domain" description="TNFR-Cys" evidence="3">
    <location>
        <begin position="690"/>
        <end position="721"/>
    </location>
</feature>
<dbReference type="Gene3D" id="2.10.50.10">
    <property type="entry name" value="Tumor Necrosis Factor Receptor, subunit A, domain 2"/>
    <property type="match status" value="2"/>
</dbReference>
<dbReference type="InterPro" id="IPR006212">
    <property type="entry name" value="Furin_repeat"/>
</dbReference>
<feature type="region of interest" description="Disordered" evidence="1">
    <location>
        <begin position="1"/>
        <end position="40"/>
    </location>
</feature>
<gene>
    <name evidence="4" type="ORF">TL16_g08177</name>
</gene>
<dbReference type="Proteomes" id="UP001162640">
    <property type="component" value="Unassembled WGS sequence"/>
</dbReference>
<feature type="compositionally biased region" description="Low complexity" evidence="1">
    <location>
        <begin position="84"/>
        <end position="94"/>
    </location>
</feature>
<feature type="region of interest" description="Disordered" evidence="1">
    <location>
        <begin position="68"/>
        <end position="94"/>
    </location>
</feature>
<feature type="compositionally biased region" description="Basic and acidic residues" evidence="1">
    <location>
        <begin position="23"/>
        <end position="32"/>
    </location>
</feature>
<keyword evidence="2" id="KW-1133">Transmembrane helix</keyword>
<dbReference type="SMART" id="SM01411">
    <property type="entry name" value="Ephrin_rec_like"/>
    <property type="match status" value="9"/>
</dbReference>